<keyword evidence="9" id="KW-0645">Protease</keyword>
<organism evidence="23 24">
    <name type="scientific">Chionoecetes opilio</name>
    <name type="common">Atlantic snow crab</name>
    <name type="synonym">Cancer opilio</name>
    <dbReference type="NCBI Taxonomy" id="41210"/>
    <lineage>
        <taxon>Eukaryota</taxon>
        <taxon>Metazoa</taxon>
        <taxon>Ecdysozoa</taxon>
        <taxon>Arthropoda</taxon>
        <taxon>Crustacea</taxon>
        <taxon>Multicrustacea</taxon>
        <taxon>Malacostraca</taxon>
        <taxon>Eumalacostraca</taxon>
        <taxon>Eucarida</taxon>
        <taxon>Decapoda</taxon>
        <taxon>Pleocyemata</taxon>
        <taxon>Brachyura</taxon>
        <taxon>Eubrachyura</taxon>
        <taxon>Majoidea</taxon>
        <taxon>Majidae</taxon>
        <taxon>Chionoecetes</taxon>
    </lineage>
</organism>
<evidence type="ECO:0000256" key="10">
    <source>
        <dbReference type="ARBA" id="ARBA00022723"/>
    </source>
</evidence>
<sequence length="414" mass="46025">MINFPSNTNPTGSDELEAAIDWMVEKSRAEKLDNVHTEDVKAPHWVRNTENASMTLPRLQKLDMMGLGSSVATPPEGITAEVLVVKNFDDLKKQKAKVPGKIVVFNPPWESYCVTKRYRYDSASEAAKLGAVAALVMSMTPFSLSTPHTGQQDYTVEDNLKIPVACITVEDARHDGAHAAKRWGQKIEVKLVMNAQNFPNVTTRNTVVEVLGGHTPNETVLVSGHLDSWDVGQGAMDDGGGVMISWAALVVMRKLGLTPRRTVRAVFWTGKNRGSTEELYALPAMEYYNRHRDEHEQFQLIMESDSGTFTPQGISFTGTPEATCIMQEVLKLLQRINTTQVKTPVKGVPDIISWQQMGVPLGGLLNDNSHYFWYHHTHGDTLTVQDPDILDRCLALWTSVAYVIADISERLHRG</sequence>
<evidence type="ECO:0000256" key="18">
    <source>
        <dbReference type="ARBA" id="ARBA00023180"/>
    </source>
</evidence>
<dbReference type="InterPro" id="IPR007484">
    <property type="entry name" value="Peptidase_M28"/>
</dbReference>
<evidence type="ECO:0000256" key="7">
    <source>
        <dbReference type="ARBA" id="ARBA00022525"/>
    </source>
</evidence>
<keyword evidence="12" id="KW-0378">Hydrolase</keyword>
<gene>
    <name evidence="23" type="primary">cpq</name>
    <name evidence="23" type="ORF">GWK47_036709</name>
</gene>
<keyword evidence="19" id="KW-0458">Lysosome</keyword>
<keyword evidence="7" id="KW-0964">Secreted</keyword>
<comment type="subcellular location">
    <subcellularLocation>
        <location evidence="1">Endoplasmic reticulum</location>
    </subcellularLocation>
    <subcellularLocation>
        <location evidence="3">Golgi apparatus</location>
    </subcellularLocation>
    <subcellularLocation>
        <location evidence="2">Lysosome</location>
    </subcellularLocation>
    <subcellularLocation>
        <location evidence="4">Secreted</location>
    </subcellularLocation>
</comment>
<dbReference type="GO" id="GO:0006508">
    <property type="term" value="P:proteolysis"/>
    <property type="evidence" value="ECO:0007669"/>
    <property type="project" value="UniProtKB-KW"/>
</dbReference>
<evidence type="ECO:0000256" key="9">
    <source>
        <dbReference type="ARBA" id="ARBA00022670"/>
    </source>
</evidence>
<evidence type="ECO:0000256" key="15">
    <source>
        <dbReference type="ARBA" id="ARBA00023034"/>
    </source>
</evidence>
<comment type="similarity">
    <text evidence="5">Belongs to the peptidase M28 family.</text>
</comment>
<evidence type="ECO:0000256" key="13">
    <source>
        <dbReference type="ARBA" id="ARBA00022824"/>
    </source>
</evidence>
<evidence type="ECO:0000256" key="1">
    <source>
        <dbReference type="ARBA" id="ARBA00004240"/>
    </source>
</evidence>
<keyword evidence="8 23" id="KW-0121">Carboxypeptidase</keyword>
<keyword evidence="18" id="KW-0325">Glycoprotein</keyword>
<dbReference type="GO" id="GO:0005783">
    <property type="term" value="C:endoplasmic reticulum"/>
    <property type="evidence" value="ECO:0007669"/>
    <property type="project" value="UniProtKB-SubCell"/>
</dbReference>
<keyword evidence="16" id="KW-0482">Metalloprotease</keyword>
<dbReference type="GO" id="GO:0005764">
    <property type="term" value="C:lysosome"/>
    <property type="evidence" value="ECO:0007669"/>
    <property type="project" value="UniProtKB-SubCell"/>
</dbReference>
<evidence type="ECO:0000256" key="5">
    <source>
        <dbReference type="ARBA" id="ARBA00010918"/>
    </source>
</evidence>
<reference evidence="23" key="1">
    <citation type="submission" date="2020-07" db="EMBL/GenBank/DDBJ databases">
        <title>The High-quality genome of the commercially important snow crab, Chionoecetes opilio.</title>
        <authorList>
            <person name="Jeong J.-H."/>
            <person name="Ryu S."/>
        </authorList>
    </citation>
    <scope>NUCLEOTIDE SEQUENCE</scope>
    <source>
        <strain evidence="23">MADBK_172401_WGS</strain>
        <tissue evidence="23">Digestive gland</tissue>
    </source>
</reference>
<keyword evidence="15" id="KW-0333">Golgi apparatus</keyword>
<keyword evidence="14" id="KW-0862">Zinc</keyword>
<comment type="caution">
    <text evidence="23">The sequence shown here is derived from an EMBL/GenBank/DDBJ whole genome shotgun (WGS) entry which is preliminary data.</text>
</comment>
<dbReference type="GO" id="GO:0005794">
    <property type="term" value="C:Golgi apparatus"/>
    <property type="evidence" value="ECO:0007669"/>
    <property type="project" value="UniProtKB-SubCell"/>
</dbReference>
<dbReference type="Gene3D" id="3.50.30.30">
    <property type="match status" value="1"/>
</dbReference>
<keyword evidence="10" id="KW-0479">Metal-binding</keyword>
<keyword evidence="13" id="KW-0256">Endoplasmic reticulum</keyword>
<evidence type="ECO:0000256" key="16">
    <source>
        <dbReference type="ARBA" id="ARBA00023049"/>
    </source>
</evidence>
<evidence type="ECO:0000256" key="17">
    <source>
        <dbReference type="ARBA" id="ARBA00023145"/>
    </source>
</evidence>
<evidence type="ECO:0000256" key="21">
    <source>
        <dbReference type="ARBA" id="ARBA00033328"/>
    </source>
</evidence>
<evidence type="ECO:0000256" key="14">
    <source>
        <dbReference type="ARBA" id="ARBA00022833"/>
    </source>
</evidence>
<evidence type="ECO:0000256" key="3">
    <source>
        <dbReference type="ARBA" id="ARBA00004555"/>
    </source>
</evidence>
<dbReference type="SUPFAM" id="SSF53187">
    <property type="entry name" value="Zn-dependent exopeptidases"/>
    <property type="match status" value="1"/>
</dbReference>
<dbReference type="GO" id="GO:0004180">
    <property type="term" value="F:carboxypeptidase activity"/>
    <property type="evidence" value="ECO:0007669"/>
    <property type="project" value="UniProtKB-KW"/>
</dbReference>
<evidence type="ECO:0000256" key="8">
    <source>
        <dbReference type="ARBA" id="ARBA00022645"/>
    </source>
</evidence>
<evidence type="ECO:0000256" key="11">
    <source>
        <dbReference type="ARBA" id="ARBA00022729"/>
    </source>
</evidence>
<accession>A0A8J4YFM3</accession>
<evidence type="ECO:0000259" key="22">
    <source>
        <dbReference type="Pfam" id="PF04389"/>
    </source>
</evidence>
<dbReference type="Proteomes" id="UP000770661">
    <property type="component" value="Unassembled WGS sequence"/>
</dbReference>
<dbReference type="OrthoDB" id="10013407at2759"/>
<dbReference type="GO" id="GO:0043171">
    <property type="term" value="P:peptide catabolic process"/>
    <property type="evidence" value="ECO:0007669"/>
    <property type="project" value="TreeGrafter"/>
</dbReference>
<protein>
    <recommendedName>
        <fullName evidence="6">Carboxypeptidase Q</fullName>
    </recommendedName>
    <alternativeName>
        <fullName evidence="21">Plasma glutamate carboxypeptidase</fullName>
    </alternativeName>
</protein>
<comment type="subunit">
    <text evidence="20">Homodimer. The monomeric form is inactive while the homodimer is active.</text>
</comment>
<keyword evidence="24" id="KW-1185">Reference proteome</keyword>
<dbReference type="Gene3D" id="3.40.630.10">
    <property type="entry name" value="Zn peptidases"/>
    <property type="match status" value="1"/>
</dbReference>
<proteinExistence type="inferred from homology"/>
<evidence type="ECO:0000256" key="20">
    <source>
        <dbReference type="ARBA" id="ARBA00025833"/>
    </source>
</evidence>
<keyword evidence="17" id="KW-0865">Zymogen</keyword>
<feature type="domain" description="Peptidase M28" evidence="22">
    <location>
        <begin position="207"/>
        <end position="398"/>
    </location>
</feature>
<keyword evidence="11" id="KW-0732">Signal</keyword>
<dbReference type="GO" id="GO:0070573">
    <property type="term" value="F:metallodipeptidase activity"/>
    <property type="evidence" value="ECO:0007669"/>
    <property type="project" value="InterPro"/>
</dbReference>
<dbReference type="InterPro" id="IPR039866">
    <property type="entry name" value="CPQ"/>
</dbReference>
<evidence type="ECO:0000256" key="6">
    <source>
        <dbReference type="ARBA" id="ARBA00014116"/>
    </source>
</evidence>
<evidence type="ECO:0000256" key="4">
    <source>
        <dbReference type="ARBA" id="ARBA00004613"/>
    </source>
</evidence>
<evidence type="ECO:0000256" key="12">
    <source>
        <dbReference type="ARBA" id="ARBA00022801"/>
    </source>
</evidence>
<dbReference type="GO" id="GO:0005615">
    <property type="term" value="C:extracellular space"/>
    <property type="evidence" value="ECO:0007669"/>
    <property type="project" value="TreeGrafter"/>
</dbReference>
<dbReference type="EMBL" id="JACEEZ010004474">
    <property type="protein sequence ID" value="KAG0726382.1"/>
    <property type="molecule type" value="Genomic_DNA"/>
</dbReference>
<dbReference type="PANTHER" id="PTHR12053:SF3">
    <property type="entry name" value="CARBOXYPEPTIDASE Q"/>
    <property type="match status" value="1"/>
</dbReference>
<name>A0A8J4YFM3_CHIOP</name>
<dbReference type="Pfam" id="PF04389">
    <property type="entry name" value="Peptidase_M28"/>
    <property type="match status" value="1"/>
</dbReference>
<evidence type="ECO:0000313" key="23">
    <source>
        <dbReference type="EMBL" id="KAG0726382.1"/>
    </source>
</evidence>
<dbReference type="GO" id="GO:0046872">
    <property type="term" value="F:metal ion binding"/>
    <property type="evidence" value="ECO:0007669"/>
    <property type="project" value="UniProtKB-KW"/>
</dbReference>
<evidence type="ECO:0000256" key="2">
    <source>
        <dbReference type="ARBA" id="ARBA00004371"/>
    </source>
</evidence>
<dbReference type="PANTHER" id="PTHR12053">
    <property type="entry name" value="PROTEASE FAMILY M28 PLASMA GLUTAMATE CARBOXYPEPTIDASE-RELATED"/>
    <property type="match status" value="1"/>
</dbReference>
<evidence type="ECO:0000256" key="19">
    <source>
        <dbReference type="ARBA" id="ARBA00023228"/>
    </source>
</evidence>
<evidence type="ECO:0000313" key="24">
    <source>
        <dbReference type="Proteomes" id="UP000770661"/>
    </source>
</evidence>
<dbReference type="AlphaFoldDB" id="A0A8J4YFM3"/>